<keyword evidence="2" id="KW-1185">Reference proteome</keyword>
<dbReference type="InterPro" id="IPR052342">
    <property type="entry name" value="MCH/BMMD"/>
</dbReference>
<dbReference type="Gene3D" id="3.10.129.10">
    <property type="entry name" value="Hotdog Thioesterase"/>
    <property type="match status" value="1"/>
</dbReference>
<dbReference type="GO" id="GO:0016829">
    <property type="term" value="F:lyase activity"/>
    <property type="evidence" value="ECO:0007669"/>
    <property type="project" value="InterPro"/>
</dbReference>
<dbReference type="RefSeq" id="WP_183219811.1">
    <property type="nucleotide sequence ID" value="NZ_BMPW01000009.1"/>
</dbReference>
<comment type="caution">
    <text evidence="1">The sequence shown here is derived from an EMBL/GenBank/DDBJ whole genome shotgun (WGS) entry which is preliminary data.</text>
</comment>
<evidence type="ECO:0000313" key="1">
    <source>
        <dbReference type="EMBL" id="MBB3095246.1"/>
    </source>
</evidence>
<organism evidence="1 2">
    <name type="scientific">Actinoplanes campanulatus</name>
    <dbReference type="NCBI Taxonomy" id="113559"/>
    <lineage>
        <taxon>Bacteria</taxon>
        <taxon>Bacillati</taxon>
        <taxon>Actinomycetota</taxon>
        <taxon>Actinomycetes</taxon>
        <taxon>Micromonosporales</taxon>
        <taxon>Micromonosporaceae</taxon>
        <taxon>Actinoplanes</taxon>
    </lineage>
</organism>
<dbReference type="AlphaFoldDB" id="A0A7W5FEC4"/>
<accession>A0A7W5FEC4</accession>
<reference evidence="1 2" key="1">
    <citation type="submission" date="2020-08" db="EMBL/GenBank/DDBJ databases">
        <title>Genomic Encyclopedia of Type Strains, Phase III (KMG-III): the genomes of soil and plant-associated and newly described type strains.</title>
        <authorList>
            <person name="Whitman W."/>
        </authorList>
    </citation>
    <scope>NUCLEOTIDE SEQUENCE [LARGE SCALE GENOMIC DNA]</scope>
    <source>
        <strain evidence="1 2">CECT 3287</strain>
    </source>
</reference>
<dbReference type="InterPro" id="IPR048274">
    <property type="entry name" value="MC_hydratase"/>
</dbReference>
<proteinExistence type="predicted"/>
<evidence type="ECO:0000313" key="2">
    <source>
        <dbReference type="Proteomes" id="UP000590749"/>
    </source>
</evidence>
<dbReference type="PANTHER" id="PTHR43664:SF1">
    <property type="entry name" value="BETA-METHYLMALYL-COA DEHYDRATASE"/>
    <property type="match status" value="1"/>
</dbReference>
<dbReference type="EMBL" id="JACHXF010000005">
    <property type="protein sequence ID" value="MBB3095246.1"/>
    <property type="molecule type" value="Genomic_DNA"/>
</dbReference>
<protein>
    <submittedName>
        <fullName evidence="1">Acyl dehydratase</fullName>
    </submittedName>
</protein>
<sequence length="156" mass="17517">MLGRYYEDFTVGDTYRHPFGRTISEADNTWFTLLTLNTNQSHFNADYAARTPYRKLLVNSTLTVAIVTGLSVPDVSQHAFANLGWEQIDMPHPVFVGDTIYARSTVLDLRESTSRPYAGIVKVFTTGFNQDGADVITWTRTMLTYKRGHGPSSEVS</sequence>
<dbReference type="InterPro" id="IPR029069">
    <property type="entry name" value="HotDog_dom_sf"/>
</dbReference>
<dbReference type="SUPFAM" id="SSF54637">
    <property type="entry name" value="Thioesterase/thiol ester dehydrase-isomerase"/>
    <property type="match status" value="1"/>
</dbReference>
<dbReference type="PANTHER" id="PTHR43664">
    <property type="entry name" value="MONOAMINE OXIDASE-RELATED"/>
    <property type="match status" value="1"/>
</dbReference>
<name>A0A7W5FEC4_9ACTN</name>
<dbReference type="CDD" id="cd03451">
    <property type="entry name" value="FkbR2"/>
    <property type="match status" value="1"/>
</dbReference>
<dbReference type="Proteomes" id="UP000590749">
    <property type="component" value="Unassembled WGS sequence"/>
</dbReference>
<dbReference type="Pfam" id="PF19315">
    <property type="entry name" value="MC_hydratase"/>
    <property type="match status" value="1"/>
</dbReference>
<gene>
    <name evidence="1" type="ORF">FHR83_002909</name>
</gene>